<dbReference type="InterPro" id="IPR036005">
    <property type="entry name" value="Creatinase/aminopeptidase-like"/>
</dbReference>
<proteinExistence type="predicted"/>
<gene>
    <name evidence="4" type="ORF">E6H03_06410</name>
</gene>
<evidence type="ECO:0000256" key="1">
    <source>
        <dbReference type="SAM" id="MobiDB-lite"/>
    </source>
</evidence>
<dbReference type="SUPFAM" id="SSF55920">
    <property type="entry name" value="Creatinase/aminopeptidase"/>
    <property type="match status" value="1"/>
</dbReference>
<name>A0A537JEF4_9BACT</name>
<feature type="domain" description="Peptidase M24" evidence="2">
    <location>
        <begin position="106"/>
        <end position="221"/>
    </location>
</feature>
<dbReference type="InterPro" id="IPR050659">
    <property type="entry name" value="Peptidase_M24B"/>
</dbReference>
<organism evidence="4 5">
    <name type="scientific">Candidatus Segetimicrobium genomatis</name>
    <dbReference type="NCBI Taxonomy" id="2569760"/>
    <lineage>
        <taxon>Bacteria</taxon>
        <taxon>Bacillati</taxon>
        <taxon>Candidatus Sysuimicrobiota</taxon>
        <taxon>Candidatus Sysuimicrobiia</taxon>
        <taxon>Candidatus Sysuimicrobiales</taxon>
        <taxon>Candidatus Segetimicrobiaceae</taxon>
        <taxon>Candidatus Segetimicrobium</taxon>
    </lineage>
</organism>
<evidence type="ECO:0000259" key="3">
    <source>
        <dbReference type="Pfam" id="PF01321"/>
    </source>
</evidence>
<comment type="caution">
    <text evidence="4">The sequence shown here is derived from an EMBL/GenBank/DDBJ whole genome shotgun (WGS) entry which is preliminary data.</text>
</comment>
<dbReference type="InterPro" id="IPR029149">
    <property type="entry name" value="Creatin/AminoP/Spt16_N"/>
</dbReference>
<evidence type="ECO:0000259" key="2">
    <source>
        <dbReference type="Pfam" id="PF00557"/>
    </source>
</evidence>
<dbReference type="AlphaFoldDB" id="A0A537JEF4"/>
<protein>
    <submittedName>
        <fullName evidence="4">M24 family metallopeptidase</fullName>
    </submittedName>
</protein>
<dbReference type="InterPro" id="IPR000587">
    <property type="entry name" value="Creatinase_N"/>
</dbReference>
<reference evidence="4 5" key="1">
    <citation type="journal article" date="2019" name="Nat. Microbiol.">
        <title>Mediterranean grassland soil C-N compound turnover is dependent on rainfall and depth, and is mediated by genomically divergent microorganisms.</title>
        <authorList>
            <person name="Diamond S."/>
            <person name="Andeer P.F."/>
            <person name="Li Z."/>
            <person name="Crits-Christoph A."/>
            <person name="Burstein D."/>
            <person name="Anantharaman K."/>
            <person name="Lane K.R."/>
            <person name="Thomas B.C."/>
            <person name="Pan C."/>
            <person name="Northen T.R."/>
            <person name="Banfield J.F."/>
        </authorList>
    </citation>
    <scope>NUCLEOTIDE SEQUENCE [LARGE SCALE GENOMIC DNA]</scope>
    <source>
        <strain evidence="4">NP_6</strain>
    </source>
</reference>
<feature type="domain" description="Creatinase N-terminal" evidence="3">
    <location>
        <begin position="1"/>
        <end position="96"/>
    </location>
</feature>
<dbReference type="Proteomes" id="UP000318093">
    <property type="component" value="Unassembled WGS sequence"/>
</dbReference>
<dbReference type="SUPFAM" id="SSF53092">
    <property type="entry name" value="Creatinase/prolidase N-terminal domain"/>
    <property type="match status" value="1"/>
</dbReference>
<sequence length="283" mass="30223">MTGFTGSAGLALISPAEAFLAVDFRYEEQAAAEATACTVLRGGRDPLAALSAAVAGRSLRTIGFESEFVPFAQVTRLREKLAPAELVPLATVDRLRWTKDATEVAAITRAVEIADAAFAHILGVLRPGLSERAVAFELEMFMRRSGAERLAFESVVASGPRAALPHGRATDRMLCRGDLVTLDFGAVYEGYCSDATRTVVLGAADDRQRRIFEIVLAAQAQSPRRASATRSGTRSATAWAWRCTKGPAFRRRRTPSSNPGWSSPSSPGSTSRAGAACGSRTTW</sequence>
<dbReference type="PANTHER" id="PTHR46112">
    <property type="entry name" value="AMINOPEPTIDASE"/>
    <property type="match status" value="1"/>
</dbReference>
<feature type="compositionally biased region" description="Low complexity" evidence="1">
    <location>
        <begin position="255"/>
        <end position="271"/>
    </location>
</feature>
<evidence type="ECO:0000313" key="4">
    <source>
        <dbReference type="EMBL" id="TMI81899.1"/>
    </source>
</evidence>
<dbReference type="Gene3D" id="3.40.350.10">
    <property type="entry name" value="Creatinase/prolidase N-terminal domain"/>
    <property type="match status" value="1"/>
</dbReference>
<dbReference type="EMBL" id="VBAN01000187">
    <property type="protein sequence ID" value="TMI81899.1"/>
    <property type="molecule type" value="Genomic_DNA"/>
</dbReference>
<dbReference type="Gene3D" id="3.90.230.10">
    <property type="entry name" value="Creatinase/methionine aminopeptidase superfamily"/>
    <property type="match status" value="1"/>
</dbReference>
<dbReference type="Pfam" id="PF01321">
    <property type="entry name" value="Creatinase_N"/>
    <property type="match status" value="1"/>
</dbReference>
<feature type="region of interest" description="Disordered" evidence="1">
    <location>
        <begin position="249"/>
        <end position="283"/>
    </location>
</feature>
<evidence type="ECO:0000313" key="5">
    <source>
        <dbReference type="Proteomes" id="UP000318093"/>
    </source>
</evidence>
<dbReference type="Pfam" id="PF00557">
    <property type="entry name" value="Peptidase_M24"/>
    <property type="match status" value="1"/>
</dbReference>
<dbReference type="InterPro" id="IPR000994">
    <property type="entry name" value="Pept_M24"/>
</dbReference>
<dbReference type="PANTHER" id="PTHR46112:SF3">
    <property type="entry name" value="AMINOPEPTIDASE YPDF"/>
    <property type="match status" value="1"/>
</dbReference>
<accession>A0A537JEF4</accession>